<feature type="domain" description="DEP" evidence="4">
    <location>
        <begin position="45"/>
        <end position="102"/>
    </location>
</feature>
<name>A0ABD3WUB4_SINWO</name>
<dbReference type="SUPFAM" id="SSF46785">
    <property type="entry name" value="Winged helix' DNA-binding domain"/>
    <property type="match status" value="1"/>
</dbReference>
<feature type="compositionally biased region" description="Basic and acidic residues" evidence="2">
    <location>
        <begin position="502"/>
        <end position="523"/>
    </location>
</feature>
<dbReference type="InterPro" id="IPR000591">
    <property type="entry name" value="DEP_dom"/>
</dbReference>
<feature type="region of interest" description="Disordered" evidence="2">
    <location>
        <begin position="428"/>
        <end position="462"/>
    </location>
</feature>
<dbReference type="Pfam" id="PF00615">
    <property type="entry name" value="RGS"/>
    <property type="match status" value="1"/>
</dbReference>
<dbReference type="Gene3D" id="1.10.1240.60">
    <property type="match status" value="1"/>
</dbReference>
<dbReference type="InterPro" id="IPR044926">
    <property type="entry name" value="RGS_subdomain_2"/>
</dbReference>
<dbReference type="InterPro" id="IPR040759">
    <property type="entry name" value="RGS_DHEX"/>
</dbReference>
<feature type="domain" description="RGS" evidence="3">
    <location>
        <begin position="303"/>
        <end position="421"/>
    </location>
</feature>
<dbReference type="InterPro" id="IPR047016">
    <property type="entry name" value="RGS6/7/9/11"/>
</dbReference>
<dbReference type="SUPFAM" id="SSF48670">
    <property type="entry name" value="Transducin (heterotrimeric G protein), gamma chain"/>
    <property type="match status" value="1"/>
</dbReference>
<dbReference type="AlphaFoldDB" id="A0ABD3WUB4"/>
<evidence type="ECO:0000259" key="3">
    <source>
        <dbReference type="PROSITE" id="PS50132"/>
    </source>
</evidence>
<comment type="caution">
    <text evidence="5">The sequence shown here is derived from an EMBL/GenBank/DDBJ whole genome shotgun (WGS) entry which is preliminary data.</text>
</comment>
<dbReference type="Pfam" id="PF00610">
    <property type="entry name" value="DEP"/>
    <property type="match status" value="1"/>
</dbReference>
<dbReference type="InterPro" id="IPR047017">
    <property type="entry name" value="RGS6/7/9/11_DHEX_sf"/>
</dbReference>
<dbReference type="EMBL" id="JBJQND010000005">
    <property type="protein sequence ID" value="KAL3876352.1"/>
    <property type="molecule type" value="Genomic_DNA"/>
</dbReference>
<dbReference type="InterPro" id="IPR036388">
    <property type="entry name" value="WH-like_DNA-bd_sf"/>
</dbReference>
<dbReference type="SMART" id="SM00049">
    <property type="entry name" value="DEP"/>
    <property type="match status" value="1"/>
</dbReference>
<dbReference type="SUPFAM" id="SSF48097">
    <property type="entry name" value="Regulator of G-protein signaling, RGS"/>
    <property type="match status" value="1"/>
</dbReference>
<evidence type="ECO:0000256" key="2">
    <source>
        <dbReference type="SAM" id="MobiDB-lite"/>
    </source>
</evidence>
<reference evidence="5 6" key="1">
    <citation type="submission" date="2024-11" db="EMBL/GenBank/DDBJ databases">
        <title>Chromosome-level genome assembly of the freshwater bivalve Anodonta woodiana.</title>
        <authorList>
            <person name="Chen X."/>
        </authorList>
    </citation>
    <scope>NUCLEOTIDE SEQUENCE [LARGE SCALE GENOMIC DNA]</scope>
    <source>
        <strain evidence="5">MN2024</strain>
        <tissue evidence="5">Gills</tissue>
    </source>
</reference>
<feature type="compositionally biased region" description="Polar residues" evidence="2">
    <location>
        <begin position="453"/>
        <end position="462"/>
    </location>
</feature>
<dbReference type="Gene3D" id="1.10.167.10">
    <property type="entry name" value="Regulator of G-protein Signalling 4, domain 2"/>
    <property type="match status" value="1"/>
</dbReference>
<dbReference type="SMART" id="SM00224">
    <property type="entry name" value="GGL"/>
    <property type="match status" value="1"/>
</dbReference>
<dbReference type="Pfam" id="PF00631">
    <property type="entry name" value="G-gamma"/>
    <property type="match status" value="1"/>
</dbReference>
<dbReference type="PANTHER" id="PTHR45746:SF5">
    <property type="entry name" value="REGULATOR OF G-PROTEIN SIGNALING 7"/>
    <property type="match status" value="1"/>
</dbReference>
<keyword evidence="6" id="KW-1185">Reference proteome</keyword>
<dbReference type="CDD" id="cd04450">
    <property type="entry name" value="DEP_RGS7-like"/>
    <property type="match status" value="1"/>
</dbReference>
<dbReference type="PROSITE" id="PS50186">
    <property type="entry name" value="DEP"/>
    <property type="match status" value="1"/>
</dbReference>
<gene>
    <name evidence="5" type="ORF">ACJMK2_034210</name>
</gene>
<evidence type="ECO:0008006" key="7">
    <source>
        <dbReference type="Google" id="ProtNLM"/>
    </source>
</evidence>
<dbReference type="PRINTS" id="PR01301">
    <property type="entry name" value="RGSPROTEIN"/>
</dbReference>
<organism evidence="5 6">
    <name type="scientific">Sinanodonta woodiana</name>
    <name type="common">Chinese pond mussel</name>
    <name type="synonym">Anodonta woodiana</name>
    <dbReference type="NCBI Taxonomy" id="1069815"/>
    <lineage>
        <taxon>Eukaryota</taxon>
        <taxon>Metazoa</taxon>
        <taxon>Spiralia</taxon>
        <taxon>Lophotrochozoa</taxon>
        <taxon>Mollusca</taxon>
        <taxon>Bivalvia</taxon>
        <taxon>Autobranchia</taxon>
        <taxon>Heteroconchia</taxon>
        <taxon>Palaeoheterodonta</taxon>
        <taxon>Unionida</taxon>
        <taxon>Unionoidea</taxon>
        <taxon>Unionidae</taxon>
        <taxon>Unioninae</taxon>
        <taxon>Sinanodonta</taxon>
    </lineage>
</organism>
<dbReference type="Gene3D" id="4.10.260.10">
    <property type="entry name" value="Transducin (heterotrimeric G protein), gamma chain"/>
    <property type="match status" value="1"/>
</dbReference>
<evidence type="ECO:0000313" key="5">
    <source>
        <dbReference type="EMBL" id="KAL3876352.1"/>
    </source>
</evidence>
<dbReference type="InterPro" id="IPR016137">
    <property type="entry name" value="RGS"/>
</dbReference>
<dbReference type="Gene3D" id="1.10.10.10">
    <property type="entry name" value="Winged helix-like DNA-binding domain superfamily/Winged helix DNA-binding domain"/>
    <property type="match status" value="1"/>
</dbReference>
<feature type="compositionally biased region" description="Polar residues" evidence="2">
    <location>
        <begin position="436"/>
        <end position="446"/>
    </location>
</feature>
<evidence type="ECO:0000256" key="1">
    <source>
        <dbReference type="ARBA" id="ARBA00022700"/>
    </source>
</evidence>
<sequence>MTIYQVSMDSKKDTEPRHMVFSRMEMIVSRMQSKNNGIQITKKGTFSGYDLIAWLMYYYCRDNTNEAIHLSRFLLNYGYIFPVDLKNFIIKNEKSATYRFQAPKYWPSNNMKFSNQELVIYLLKRSMRNKQKHALEDFEEAMLNKLLKFLSDETEFLRDQAKEQVKLRKQEKREEKYLHDSQERAFWRVQKPPTGQIRCLDEGPSRYFPPSQMISRKQKNRDLLQKEIQYLKAAIDRPRMKMSKVCECNLQRNSLYMEYDPLIDPNAAQPSNPWTSDNTTMWDINHDDVEIPTEMRVKKWSLSFEDLLSDKIGIMHFEEFLKKEYSQENIRFWKMCRELKYCPKSKLKDLSVRIYSEFLAPGAPCEINIDGKTMALVSESMKEVNPTSRFVYEPAVEHIYALMKNDSYARYLRSDHYKQFQEQAAQNHSKKRLFGFTSSTKRQASPQLRRRGSTSSDQFQGQETAEIYEGSFHSYSTGNLRELGNTPRRSPRPPHSPGSVRRRTEEPSKLCPEKLDNSRRRSNLEVPRQGGYASADSRKSDLPCVMLPVKTNMVAPLEESKK</sequence>
<dbReference type="InterPro" id="IPR036305">
    <property type="entry name" value="RGS_sf"/>
</dbReference>
<evidence type="ECO:0000259" key="4">
    <source>
        <dbReference type="PROSITE" id="PS50186"/>
    </source>
</evidence>
<dbReference type="GO" id="GO:0009968">
    <property type="term" value="P:negative regulation of signal transduction"/>
    <property type="evidence" value="ECO:0007669"/>
    <property type="project" value="UniProtKB-KW"/>
</dbReference>
<proteinExistence type="predicted"/>
<accession>A0ABD3WUB4</accession>
<dbReference type="InterPro" id="IPR036284">
    <property type="entry name" value="GGL_sf"/>
</dbReference>
<dbReference type="Proteomes" id="UP001634394">
    <property type="component" value="Unassembled WGS sequence"/>
</dbReference>
<evidence type="ECO:0000313" key="6">
    <source>
        <dbReference type="Proteomes" id="UP001634394"/>
    </source>
</evidence>
<keyword evidence="1" id="KW-0734">Signal transduction inhibitor</keyword>
<dbReference type="PANTHER" id="PTHR45746">
    <property type="entry name" value="LP21163P"/>
    <property type="match status" value="1"/>
</dbReference>
<protein>
    <recommendedName>
        <fullName evidence="7">Regulator of G-protein signaling 11</fullName>
    </recommendedName>
</protein>
<feature type="region of interest" description="Disordered" evidence="2">
    <location>
        <begin position="476"/>
        <end position="543"/>
    </location>
</feature>
<dbReference type="Pfam" id="PF18148">
    <property type="entry name" value="RGS_DHEX"/>
    <property type="match status" value="1"/>
</dbReference>
<dbReference type="SMART" id="SM00315">
    <property type="entry name" value="RGS"/>
    <property type="match status" value="1"/>
</dbReference>
<dbReference type="InterPro" id="IPR015898">
    <property type="entry name" value="G-protein_gamma-like_dom"/>
</dbReference>
<dbReference type="InterPro" id="IPR036390">
    <property type="entry name" value="WH_DNA-bd_sf"/>
</dbReference>
<dbReference type="CDD" id="cd00068">
    <property type="entry name" value="GGL"/>
    <property type="match status" value="1"/>
</dbReference>
<dbReference type="PROSITE" id="PS50132">
    <property type="entry name" value="RGS"/>
    <property type="match status" value="1"/>
</dbReference>
<dbReference type="SMART" id="SM01224">
    <property type="entry name" value="G_gamma"/>
    <property type="match status" value="1"/>
</dbReference>